<dbReference type="GeneID" id="97763813"/>
<dbReference type="PANTHER" id="PTHR41260">
    <property type="entry name" value="PROTEIN ECSC"/>
    <property type="match status" value="1"/>
</dbReference>
<keyword evidence="2" id="KW-1185">Reference proteome</keyword>
<gene>
    <name evidence="1" type="ORF">SAMN02982996_00897</name>
</gene>
<evidence type="ECO:0000313" key="1">
    <source>
        <dbReference type="EMBL" id="SEA07243.1"/>
    </source>
</evidence>
<protein>
    <submittedName>
        <fullName evidence="1">EcsC protein family protein</fullName>
    </submittedName>
</protein>
<name>A0A1H3Y6R8_9GAMM</name>
<dbReference type="eggNOG" id="ENOG502Z7KX">
    <property type="taxonomic scope" value="Bacteria"/>
</dbReference>
<reference evidence="1 2" key="1">
    <citation type="submission" date="2016-10" db="EMBL/GenBank/DDBJ databases">
        <authorList>
            <person name="de Groot N.N."/>
        </authorList>
    </citation>
    <scope>NUCLEOTIDE SEQUENCE [LARGE SCALE GENOMIC DNA]</scope>
    <source>
        <strain evidence="1 2">ATCC 29281</strain>
    </source>
</reference>
<dbReference type="EMBL" id="FNQS01000002">
    <property type="protein sequence ID" value="SEA07243.1"/>
    <property type="molecule type" value="Genomic_DNA"/>
</dbReference>
<accession>A0A1H3Y6R8</accession>
<proteinExistence type="predicted"/>
<dbReference type="RefSeq" id="WP_036152818.1">
    <property type="nucleotide sequence ID" value="NZ_FNQS01000002.1"/>
</dbReference>
<sequence>MTLIEHPDDLRALQQAVTLLEAPALTLQIADVIGKPLTWSLARLPQSLQRKIQQSVRAALHKAVDTALYTLEDNPHHAPSQGLHRVAAAATGAVSGFFGMTGLLVELPISTAIMMRAVADIARSEGFSLADEEVKSACVEVFALGGRDKTLDPTDSGYYASRAILSDITRHASRELMAMVSKKGSTRTVSSRHAASILAKVIDAVAARFGVTLTQKMAAQIIPVIGAASGATINTLFTQHYQNMAKGHFTVKRLELKYGEEEIKTAYQGIKNRTLSLPDA</sequence>
<dbReference type="PANTHER" id="PTHR41260:SF1">
    <property type="entry name" value="PROTEIN ECSC"/>
    <property type="match status" value="1"/>
</dbReference>
<evidence type="ECO:0000313" key="2">
    <source>
        <dbReference type="Proteomes" id="UP000187280"/>
    </source>
</evidence>
<dbReference type="Proteomes" id="UP000187280">
    <property type="component" value="Unassembled WGS sequence"/>
</dbReference>
<dbReference type="Pfam" id="PF12787">
    <property type="entry name" value="EcsC"/>
    <property type="match status" value="1"/>
</dbReference>
<dbReference type="InterPro" id="IPR024787">
    <property type="entry name" value="EcsC"/>
</dbReference>
<dbReference type="AlphaFoldDB" id="A0A1H3Y6R8"/>
<organism evidence="1 2">
    <name type="scientific">Lonsdalea quercina</name>
    <dbReference type="NCBI Taxonomy" id="71657"/>
    <lineage>
        <taxon>Bacteria</taxon>
        <taxon>Pseudomonadati</taxon>
        <taxon>Pseudomonadota</taxon>
        <taxon>Gammaproteobacteria</taxon>
        <taxon>Enterobacterales</taxon>
        <taxon>Pectobacteriaceae</taxon>
        <taxon>Lonsdalea</taxon>
    </lineage>
</organism>